<feature type="binding site" evidence="12">
    <location>
        <position position="110"/>
    </location>
    <ligand>
        <name>K(+)</name>
        <dbReference type="ChEBI" id="CHEBI:29103"/>
    </ligand>
</feature>
<keyword evidence="3" id="KW-0813">Transport</keyword>
<comment type="subcellular location">
    <subcellularLocation>
        <location evidence="1">Cell inner membrane</location>
        <topology evidence="1">Multi-pass membrane protein</topology>
    </subcellularLocation>
</comment>
<feature type="transmembrane region" description="Helical" evidence="13">
    <location>
        <begin position="458"/>
        <end position="476"/>
    </location>
</feature>
<name>A0A3E2XJZ3_9FIRM</name>
<feature type="transmembrane region" description="Helical" evidence="13">
    <location>
        <begin position="233"/>
        <end position="257"/>
    </location>
</feature>
<feature type="transmembrane region" description="Helical" evidence="13">
    <location>
        <begin position="131"/>
        <end position="150"/>
    </location>
</feature>
<feature type="binding site" evidence="12">
    <location>
        <position position="312"/>
    </location>
    <ligand>
        <name>K(+)</name>
        <dbReference type="ChEBI" id="CHEBI:29103"/>
    </ligand>
</feature>
<evidence type="ECO:0000256" key="6">
    <source>
        <dbReference type="ARBA" id="ARBA00022538"/>
    </source>
</evidence>
<keyword evidence="8 12" id="KW-0630">Potassium</keyword>
<evidence type="ECO:0000256" key="1">
    <source>
        <dbReference type="ARBA" id="ARBA00004429"/>
    </source>
</evidence>
<dbReference type="OrthoDB" id="9810952at2"/>
<gene>
    <name evidence="14" type="ORF">DW747_12450</name>
</gene>
<feature type="binding site" evidence="12">
    <location>
        <position position="109"/>
    </location>
    <ligand>
        <name>K(+)</name>
        <dbReference type="ChEBI" id="CHEBI:29103"/>
    </ligand>
</feature>
<organism evidence="14 15">
    <name type="scientific">Coprococcus catus</name>
    <dbReference type="NCBI Taxonomy" id="116085"/>
    <lineage>
        <taxon>Bacteria</taxon>
        <taxon>Bacillati</taxon>
        <taxon>Bacillota</taxon>
        <taxon>Clostridia</taxon>
        <taxon>Lachnospirales</taxon>
        <taxon>Lachnospiraceae</taxon>
        <taxon>Coprococcus</taxon>
    </lineage>
</organism>
<evidence type="ECO:0000256" key="13">
    <source>
        <dbReference type="SAM" id="Phobius"/>
    </source>
</evidence>
<dbReference type="Pfam" id="PF02386">
    <property type="entry name" value="TrkH"/>
    <property type="match status" value="1"/>
</dbReference>
<feature type="transmembrane region" description="Helical" evidence="13">
    <location>
        <begin position="181"/>
        <end position="199"/>
    </location>
</feature>
<evidence type="ECO:0000313" key="14">
    <source>
        <dbReference type="EMBL" id="RGC44878.1"/>
    </source>
</evidence>
<dbReference type="AlphaFoldDB" id="A0A3E2XJZ3"/>
<feature type="transmembrane region" description="Helical" evidence="13">
    <location>
        <begin position="328"/>
        <end position="347"/>
    </location>
</feature>
<dbReference type="InterPro" id="IPR004772">
    <property type="entry name" value="TrkH"/>
</dbReference>
<evidence type="ECO:0000256" key="12">
    <source>
        <dbReference type="PIRSR" id="PIRSR006247-1"/>
    </source>
</evidence>
<keyword evidence="11 13" id="KW-0472">Membrane</keyword>
<dbReference type="Proteomes" id="UP000261231">
    <property type="component" value="Unassembled WGS sequence"/>
</dbReference>
<dbReference type="PIRSF" id="PIRSF006247">
    <property type="entry name" value="TrkH"/>
    <property type="match status" value="1"/>
</dbReference>
<evidence type="ECO:0000313" key="15">
    <source>
        <dbReference type="Proteomes" id="UP000261231"/>
    </source>
</evidence>
<evidence type="ECO:0000256" key="9">
    <source>
        <dbReference type="ARBA" id="ARBA00022989"/>
    </source>
</evidence>
<reference evidence="14 15" key="1">
    <citation type="submission" date="2018-08" db="EMBL/GenBank/DDBJ databases">
        <title>A genome reference for cultivated species of the human gut microbiota.</title>
        <authorList>
            <person name="Zou Y."/>
            <person name="Xue W."/>
            <person name="Luo G."/>
        </authorList>
    </citation>
    <scope>NUCLEOTIDE SEQUENCE [LARGE SCALE GENOMIC DNA]</scope>
    <source>
        <strain evidence="14 15">AM28-39</strain>
    </source>
</reference>
<keyword evidence="12" id="KW-0479">Metal-binding</keyword>
<dbReference type="EMBL" id="QVFD01000013">
    <property type="protein sequence ID" value="RGC44878.1"/>
    <property type="molecule type" value="Genomic_DNA"/>
</dbReference>
<keyword evidence="9 13" id="KW-1133">Transmembrane helix</keyword>
<evidence type="ECO:0000256" key="2">
    <source>
        <dbReference type="ARBA" id="ARBA00009137"/>
    </source>
</evidence>
<comment type="caution">
    <text evidence="14">The sequence shown here is derived from an EMBL/GenBank/DDBJ whole genome shotgun (WGS) entry which is preliminary data.</text>
</comment>
<evidence type="ECO:0000256" key="10">
    <source>
        <dbReference type="ARBA" id="ARBA00023065"/>
    </source>
</evidence>
<feature type="binding site" evidence="12">
    <location>
        <position position="218"/>
    </location>
    <ligand>
        <name>K(+)</name>
        <dbReference type="ChEBI" id="CHEBI:29103"/>
    </ligand>
</feature>
<proteinExistence type="inferred from homology"/>
<evidence type="ECO:0000256" key="8">
    <source>
        <dbReference type="ARBA" id="ARBA00022958"/>
    </source>
</evidence>
<dbReference type="PANTHER" id="PTHR32024:SF2">
    <property type="entry name" value="TRK SYSTEM POTASSIUM UPTAKE PROTEIN TRKG-RELATED"/>
    <property type="match status" value="1"/>
</dbReference>
<dbReference type="GO" id="GO:0005886">
    <property type="term" value="C:plasma membrane"/>
    <property type="evidence" value="ECO:0007669"/>
    <property type="project" value="UniProtKB-SubCell"/>
</dbReference>
<evidence type="ECO:0000256" key="11">
    <source>
        <dbReference type="ARBA" id="ARBA00023136"/>
    </source>
</evidence>
<feature type="transmembrane region" description="Helical" evidence="13">
    <location>
        <begin position="12"/>
        <end position="31"/>
    </location>
</feature>
<evidence type="ECO:0000256" key="5">
    <source>
        <dbReference type="ARBA" id="ARBA00022519"/>
    </source>
</evidence>
<feature type="binding site" evidence="12">
    <location>
        <position position="429"/>
    </location>
    <ligand>
        <name>K(+)</name>
        <dbReference type="ChEBI" id="CHEBI:29103"/>
    </ligand>
</feature>
<dbReference type="GO" id="GO:0015379">
    <property type="term" value="F:potassium:chloride symporter activity"/>
    <property type="evidence" value="ECO:0007669"/>
    <property type="project" value="InterPro"/>
</dbReference>
<dbReference type="InterPro" id="IPR003445">
    <property type="entry name" value="Cat_transpt"/>
</dbReference>
<keyword evidence="4" id="KW-1003">Cell membrane</keyword>
<sequence length="495" mass="54608">MNGGMIRFILGSVLKVESVLLLFPCIVAVFYRESAGYWFLLTAVLSFVIGYLMVRKKPANTVFYLKEGCVTTALSWIMISLVGCLPFYLSGEIPAFTDALFETISGFTTTGASILSDVECLSQSILFWRSFSHWIGGMGVLVFLLAIIPLSGGSHMNLMRAESPGPSVGKLVPKVRATARILYLIYFGMTIVELIFLLIGKMPFLEAMMITFGTAGTGGFGVRNTSIGGYSAYIQWVVAIFMILFGVNFNAYYFLLMKRFKQAFDMEEVKGYFLIIAAASALIFINIYDKTMTAADTIRHVVFQVGSMMTSTGYSTVDFDLWPSASKVVLIIIMFIGACAGSTGGGIKVSRVIMMLKSVKRELNAYLHPKSVRTIKMEGKALDQGAISSVAVYCITFTLIFAVSFLLVALEGRDLTTNFTAVLTTMNNMGPGMADVGPSKNFGGLSILSKYVLMFDMLAGRLELFPMLVLFHPVLWKETWEGGKRRRRLKRKKVS</sequence>
<feature type="binding site" evidence="12">
    <location>
        <position position="428"/>
    </location>
    <ligand>
        <name>K(+)</name>
        <dbReference type="ChEBI" id="CHEBI:29103"/>
    </ligand>
</feature>
<evidence type="ECO:0000256" key="3">
    <source>
        <dbReference type="ARBA" id="ARBA00022448"/>
    </source>
</evidence>
<feature type="transmembrane region" description="Helical" evidence="13">
    <location>
        <begin position="390"/>
        <end position="410"/>
    </location>
</feature>
<feature type="transmembrane region" description="Helical" evidence="13">
    <location>
        <begin position="269"/>
        <end position="288"/>
    </location>
</feature>
<dbReference type="GO" id="GO:0046872">
    <property type="term" value="F:metal ion binding"/>
    <property type="evidence" value="ECO:0007669"/>
    <property type="project" value="UniProtKB-KW"/>
</dbReference>
<dbReference type="PANTHER" id="PTHR32024">
    <property type="entry name" value="TRK SYSTEM POTASSIUM UPTAKE PROTEIN TRKG-RELATED"/>
    <property type="match status" value="1"/>
</dbReference>
<evidence type="ECO:0000256" key="4">
    <source>
        <dbReference type="ARBA" id="ARBA00022475"/>
    </source>
</evidence>
<accession>A0A3E2XJZ3</accession>
<keyword evidence="10" id="KW-0406">Ion transport</keyword>
<keyword evidence="7 13" id="KW-0812">Transmembrane</keyword>
<protein>
    <submittedName>
        <fullName evidence="14">TrkH family potassium uptake protein</fullName>
    </submittedName>
</protein>
<dbReference type="RefSeq" id="WP_117540983.1">
    <property type="nucleotide sequence ID" value="NZ_JAJCNA010000048.1"/>
</dbReference>
<keyword evidence="6" id="KW-0633">Potassium transport</keyword>
<keyword evidence="5" id="KW-0997">Cell inner membrane</keyword>
<evidence type="ECO:0000256" key="7">
    <source>
        <dbReference type="ARBA" id="ARBA00022692"/>
    </source>
</evidence>
<feature type="transmembrane region" description="Helical" evidence="13">
    <location>
        <begin position="37"/>
        <end position="54"/>
    </location>
</feature>
<comment type="similarity">
    <text evidence="2">Belongs to the TrkH potassium transport family.</text>
</comment>
<feature type="transmembrane region" description="Helical" evidence="13">
    <location>
        <begin position="63"/>
        <end position="89"/>
    </location>
</feature>
<keyword evidence="15" id="KW-1185">Reference proteome</keyword>